<dbReference type="GO" id="GO:0004016">
    <property type="term" value="F:adenylate cyclase activity"/>
    <property type="evidence" value="ECO:0007669"/>
    <property type="project" value="UniProtKB-ARBA"/>
</dbReference>
<keyword evidence="3" id="KW-0547">Nucleotide-binding</keyword>
<comment type="subcellular location">
    <subcellularLocation>
        <location evidence="1">Membrane</location>
    </subcellularLocation>
</comment>
<feature type="transmembrane region" description="Helical" evidence="9">
    <location>
        <begin position="408"/>
        <end position="425"/>
    </location>
</feature>
<dbReference type="PROSITE" id="PS50125">
    <property type="entry name" value="GUANYLATE_CYCLASE_2"/>
    <property type="match status" value="1"/>
</dbReference>
<dbReference type="Pfam" id="PF00211">
    <property type="entry name" value="Guanylate_cyc"/>
    <property type="match status" value="1"/>
</dbReference>
<dbReference type="InterPro" id="IPR018297">
    <property type="entry name" value="A/G_cyclase_CS"/>
</dbReference>
<feature type="domain" description="Guanylate cyclase" evidence="10">
    <location>
        <begin position="476"/>
        <end position="605"/>
    </location>
</feature>
<dbReference type="InterPro" id="IPR011990">
    <property type="entry name" value="TPR-like_helical_dom_sf"/>
</dbReference>
<evidence type="ECO:0000256" key="6">
    <source>
        <dbReference type="ARBA" id="ARBA00023239"/>
    </source>
</evidence>
<accession>A0A1M7Z9Z8</accession>
<evidence type="ECO:0000256" key="9">
    <source>
        <dbReference type="SAM" id="Phobius"/>
    </source>
</evidence>
<dbReference type="AlphaFoldDB" id="A0A1M7Z9Z8"/>
<comment type="similarity">
    <text evidence="8">Belongs to the adenylyl cyclase class-4/guanylyl cyclase family.</text>
</comment>
<evidence type="ECO:0000313" key="11">
    <source>
        <dbReference type="EMBL" id="SHO61632.1"/>
    </source>
</evidence>
<evidence type="ECO:0000256" key="5">
    <source>
        <dbReference type="ARBA" id="ARBA00023136"/>
    </source>
</evidence>
<sequence>MKAFAIFFYLSSVPFKKGACGFFAFLLFQLFVFQAQGQDKVFIDSISDQAHFKYSDYDYPEAIRLAQEALSLSQSEDYKEGILRSQLYLLMASQESGKETYDPKAVEILIPELEEKGLWLEQARALSFLANTYAFFGDVEKSIQNHLKALTIYEEHELITGMASVYNSLGLIYYDQHDFDEAFFYIRKSLAMEEGVGDLKRVHTSLNNLAIIFEYTGPIDSAIFYHKQALDIAYQTKSPYTIGLSLSNLGNNYANDGQLDLAESTLLEALRIRDSLGYSRGLAYTHNRLANLYLEKNEYQKSQFHAQKSLENAELASELKVIRMAYERMMELAEKTGNTAQELKYLKLATELKDSLLNDSNTKEITQMMANYDFEKRQMLDSIQNAQVMREQSLLYEERLKVERNRQIIFLISGILLLVLAVSWWRRYIFIRKSNFAIAAEKERSDDLLLNILPENVAQELKEKGYSDARDFEKVTVIFTDFADFTKKAQHLSAKELVNELNTCFKEFDKIVESKGLEKIKTIGDAYLVAAGLDSKSDALSAIEAALEMKEFILERNQNPSIPTKAKFDMRVGINSGSVVAGIVGIKKFQYDIWGDTVNTAQRMESNCELNRINISENTYELVKNDPRFEFEYRGEIEVKGKGLMKMWFIMRSKTS</sequence>
<dbReference type="SUPFAM" id="SSF48452">
    <property type="entry name" value="TPR-like"/>
    <property type="match status" value="2"/>
</dbReference>
<dbReference type="PROSITE" id="PS50005">
    <property type="entry name" value="TPR"/>
    <property type="match status" value="1"/>
</dbReference>
<dbReference type="InterPro" id="IPR019734">
    <property type="entry name" value="TPR_rpt"/>
</dbReference>
<dbReference type="EMBL" id="FRXN01000002">
    <property type="protein sequence ID" value="SHO61632.1"/>
    <property type="molecule type" value="Genomic_DNA"/>
</dbReference>
<dbReference type="GO" id="GO:0035556">
    <property type="term" value="P:intracellular signal transduction"/>
    <property type="evidence" value="ECO:0007669"/>
    <property type="project" value="InterPro"/>
</dbReference>
<dbReference type="Gene3D" id="3.30.70.1230">
    <property type="entry name" value="Nucleotide cyclase"/>
    <property type="match status" value="1"/>
</dbReference>
<dbReference type="RefSeq" id="WP_073571134.1">
    <property type="nucleotide sequence ID" value="NZ_FRXN01000002.1"/>
</dbReference>
<evidence type="ECO:0000259" key="10">
    <source>
        <dbReference type="PROSITE" id="PS50125"/>
    </source>
</evidence>
<organism evidence="11 12">
    <name type="scientific">Algoriphagus zhangzhouensis</name>
    <dbReference type="NCBI Taxonomy" id="1073327"/>
    <lineage>
        <taxon>Bacteria</taxon>
        <taxon>Pseudomonadati</taxon>
        <taxon>Bacteroidota</taxon>
        <taxon>Cytophagia</taxon>
        <taxon>Cytophagales</taxon>
        <taxon>Cyclobacteriaceae</taxon>
        <taxon>Algoriphagus</taxon>
    </lineage>
</organism>
<dbReference type="PROSITE" id="PS00452">
    <property type="entry name" value="GUANYLATE_CYCLASE_1"/>
    <property type="match status" value="1"/>
</dbReference>
<gene>
    <name evidence="11" type="ORF">SAMN04488108_1469</name>
</gene>
<evidence type="ECO:0000313" key="12">
    <source>
        <dbReference type="Proteomes" id="UP000184609"/>
    </source>
</evidence>
<evidence type="ECO:0000256" key="2">
    <source>
        <dbReference type="ARBA" id="ARBA00022692"/>
    </source>
</evidence>
<dbReference type="PANTHER" id="PTHR11920:SF335">
    <property type="entry name" value="GUANYLATE CYCLASE"/>
    <property type="match status" value="1"/>
</dbReference>
<protein>
    <submittedName>
        <fullName evidence="11">Adenylate cyclase, class 3</fullName>
    </submittedName>
</protein>
<dbReference type="PANTHER" id="PTHR11920">
    <property type="entry name" value="GUANYLYL CYCLASE"/>
    <property type="match status" value="1"/>
</dbReference>
<dbReference type="SUPFAM" id="SSF55073">
    <property type="entry name" value="Nucleotide cyclase"/>
    <property type="match status" value="1"/>
</dbReference>
<dbReference type="GO" id="GO:0009190">
    <property type="term" value="P:cyclic nucleotide biosynthetic process"/>
    <property type="evidence" value="ECO:0007669"/>
    <property type="project" value="InterPro"/>
</dbReference>
<dbReference type="Gene3D" id="6.10.250.780">
    <property type="match status" value="1"/>
</dbReference>
<keyword evidence="2 9" id="KW-0812">Transmembrane</keyword>
<proteinExistence type="inferred from homology"/>
<dbReference type="GO" id="GO:0016020">
    <property type="term" value="C:membrane"/>
    <property type="evidence" value="ECO:0007669"/>
    <property type="project" value="UniProtKB-SubCell"/>
</dbReference>
<dbReference type="Gene3D" id="1.25.40.10">
    <property type="entry name" value="Tetratricopeptide repeat domain"/>
    <property type="match status" value="2"/>
</dbReference>
<reference evidence="12" key="1">
    <citation type="submission" date="2016-12" db="EMBL/GenBank/DDBJ databases">
        <authorList>
            <person name="Varghese N."/>
            <person name="Submissions S."/>
        </authorList>
    </citation>
    <scope>NUCLEOTIDE SEQUENCE [LARGE SCALE GENOMIC DNA]</scope>
    <source>
        <strain evidence="12">DSM 25035</strain>
    </source>
</reference>
<keyword evidence="12" id="KW-1185">Reference proteome</keyword>
<dbReference type="GO" id="GO:0000166">
    <property type="term" value="F:nucleotide binding"/>
    <property type="evidence" value="ECO:0007669"/>
    <property type="project" value="UniProtKB-KW"/>
</dbReference>
<dbReference type="InterPro" id="IPR050401">
    <property type="entry name" value="Cyclic_nucleotide_synthase"/>
</dbReference>
<dbReference type="InterPro" id="IPR001054">
    <property type="entry name" value="A/G_cyclase"/>
</dbReference>
<evidence type="ECO:0000256" key="3">
    <source>
        <dbReference type="ARBA" id="ARBA00022741"/>
    </source>
</evidence>
<keyword evidence="7" id="KW-0802">TPR repeat</keyword>
<dbReference type="Pfam" id="PF13424">
    <property type="entry name" value="TPR_12"/>
    <property type="match status" value="2"/>
</dbReference>
<name>A0A1M7Z9Z8_9BACT</name>
<feature type="repeat" description="TPR" evidence="7">
    <location>
        <begin position="163"/>
        <end position="196"/>
    </location>
</feature>
<dbReference type="Proteomes" id="UP000184609">
    <property type="component" value="Unassembled WGS sequence"/>
</dbReference>
<evidence type="ECO:0000256" key="1">
    <source>
        <dbReference type="ARBA" id="ARBA00004370"/>
    </source>
</evidence>
<dbReference type="InterPro" id="IPR029787">
    <property type="entry name" value="Nucleotide_cyclase"/>
</dbReference>
<keyword evidence="4 9" id="KW-1133">Transmembrane helix</keyword>
<dbReference type="STRING" id="1073327.SAMN04488108_1469"/>
<keyword evidence="6 8" id="KW-0456">Lyase</keyword>
<dbReference type="SMART" id="SM00044">
    <property type="entry name" value="CYCc"/>
    <property type="match status" value="1"/>
</dbReference>
<dbReference type="SMART" id="SM00028">
    <property type="entry name" value="TPR"/>
    <property type="match status" value="6"/>
</dbReference>
<evidence type="ECO:0000256" key="7">
    <source>
        <dbReference type="PROSITE-ProRule" id="PRU00339"/>
    </source>
</evidence>
<evidence type="ECO:0000256" key="4">
    <source>
        <dbReference type="ARBA" id="ARBA00022989"/>
    </source>
</evidence>
<keyword evidence="5 9" id="KW-0472">Membrane</keyword>
<dbReference type="CDD" id="cd07302">
    <property type="entry name" value="CHD"/>
    <property type="match status" value="1"/>
</dbReference>
<evidence type="ECO:0000256" key="8">
    <source>
        <dbReference type="RuleBase" id="RU000405"/>
    </source>
</evidence>
<dbReference type="OrthoDB" id="9806704at2"/>